<feature type="signal peptide" evidence="2">
    <location>
        <begin position="1"/>
        <end position="21"/>
    </location>
</feature>
<reference evidence="3" key="1">
    <citation type="submission" date="2022-06" db="EMBL/GenBank/DDBJ databases">
        <title>Complete genome sequences of two strains of the flax pathogen Septoria linicola.</title>
        <authorList>
            <person name="Lapalu N."/>
            <person name="Simon A."/>
            <person name="Demenou B."/>
            <person name="Paumier D."/>
            <person name="Guillot M.-P."/>
            <person name="Gout L."/>
            <person name="Valade R."/>
        </authorList>
    </citation>
    <scope>NUCLEOTIDE SEQUENCE</scope>
    <source>
        <strain evidence="3">SE15195</strain>
    </source>
</reference>
<evidence type="ECO:0000256" key="2">
    <source>
        <dbReference type="SAM" id="SignalP"/>
    </source>
</evidence>
<keyword evidence="4" id="KW-1185">Reference proteome</keyword>
<gene>
    <name evidence="3" type="ORF">Slin15195_G020790</name>
</gene>
<evidence type="ECO:0000313" key="4">
    <source>
        <dbReference type="Proteomes" id="UP001056384"/>
    </source>
</evidence>
<evidence type="ECO:0000256" key="1">
    <source>
        <dbReference type="SAM" id="MobiDB-lite"/>
    </source>
</evidence>
<evidence type="ECO:0000313" key="3">
    <source>
        <dbReference type="EMBL" id="USW48760.1"/>
    </source>
</evidence>
<evidence type="ECO:0008006" key="5">
    <source>
        <dbReference type="Google" id="ProtNLM"/>
    </source>
</evidence>
<dbReference type="EMBL" id="CP099418">
    <property type="protein sequence ID" value="USW48760.1"/>
    <property type="molecule type" value="Genomic_DNA"/>
</dbReference>
<organism evidence="3 4">
    <name type="scientific">Septoria linicola</name>
    <dbReference type="NCBI Taxonomy" id="215465"/>
    <lineage>
        <taxon>Eukaryota</taxon>
        <taxon>Fungi</taxon>
        <taxon>Dikarya</taxon>
        <taxon>Ascomycota</taxon>
        <taxon>Pezizomycotina</taxon>
        <taxon>Dothideomycetes</taxon>
        <taxon>Dothideomycetidae</taxon>
        <taxon>Mycosphaerellales</taxon>
        <taxon>Mycosphaerellaceae</taxon>
        <taxon>Septoria</taxon>
    </lineage>
</organism>
<feature type="region of interest" description="Disordered" evidence="1">
    <location>
        <begin position="389"/>
        <end position="415"/>
    </location>
</feature>
<keyword evidence="2" id="KW-0732">Signal</keyword>
<feature type="compositionally biased region" description="Basic and acidic residues" evidence="1">
    <location>
        <begin position="389"/>
        <end position="400"/>
    </location>
</feature>
<sequence>MASLIALPIELLVLIFEHVGGRELRRSQTGKPPCQGPGWRATDRLMICREWYAAARSVYTSGLHVSELRLYACNLDRLKGELSYSDSRTLMHKNTRSLAVRLLGHFWDNRFAEDIERWHAEDGWCGPFSANEEPPGMDYISVEGIVALDRWRDSFAQPCLEELFADLRHFAALKYLDMTASSDPHAIGPDWNYIHQSTVHILLRNLPLTQSLRTLVLDTSGTRLVGDWGLVHTCEEIAGVLPYVENVRLRMISICPCIFNIPRNGQRPSLKTLIVKLYLPFGFEHTSNAQCEPCMQMHASLGPHDRLYSHMRRAAPVLLDRLAELRSSQHDDSEHGMTGFMLSYRSPDFHSRTAWNCLEDRGTDFEAFPMVGPENADWDEFMAEEHSDRHDFMAEEDSRAWDTGQQRGLEPTADA</sequence>
<name>A0A9Q9ALQ4_9PEZI</name>
<feature type="chain" id="PRO_5040289113" description="F-box domain-containing protein" evidence="2">
    <location>
        <begin position="22"/>
        <end position="415"/>
    </location>
</feature>
<dbReference type="Proteomes" id="UP001056384">
    <property type="component" value="Chromosome 1"/>
</dbReference>
<dbReference type="AlphaFoldDB" id="A0A9Q9ALQ4"/>
<proteinExistence type="predicted"/>
<protein>
    <recommendedName>
        <fullName evidence="5">F-box domain-containing protein</fullName>
    </recommendedName>
</protein>
<accession>A0A9Q9ALQ4</accession>